<reference evidence="6 7" key="1">
    <citation type="submission" date="2019-03" db="EMBL/GenBank/DDBJ databases">
        <title>Genomic Encyclopedia of Type Strains, Phase IV (KMG-IV): sequencing the most valuable type-strain genomes for metagenomic binning, comparative biology and taxonomic classification.</title>
        <authorList>
            <person name="Goeker M."/>
        </authorList>
    </citation>
    <scope>NUCLEOTIDE SEQUENCE [LARGE SCALE GENOMIC DNA]</scope>
    <source>
        <strain evidence="6 7">DSM 28697</strain>
    </source>
</reference>
<gene>
    <name evidence="5" type="primary">mtnX</name>
    <name evidence="6" type="ORF">EV213_107161</name>
</gene>
<dbReference type="Proteomes" id="UP000295632">
    <property type="component" value="Unassembled WGS sequence"/>
</dbReference>
<proteinExistence type="inferred from homology"/>
<dbReference type="EMBL" id="SNYJ01000007">
    <property type="protein sequence ID" value="TDQ39793.1"/>
    <property type="molecule type" value="Genomic_DNA"/>
</dbReference>
<evidence type="ECO:0000256" key="2">
    <source>
        <dbReference type="ARBA" id="ARBA00022605"/>
    </source>
</evidence>
<comment type="similarity">
    <text evidence="5">Belongs to the HAD-like hydrolase superfamily. MtnX family.</text>
</comment>
<dbReference type="InterPro" id="IPR006384">
    <property type="entry name" value="HAD_hydro_PyrdxlP_Pase-like"/>
</dbReference>
<dbReference type="Pfam" id="PF12710">
    <property type="entry name" value="HAD"/>
    <property type="match status" value="1"/>
</dbReference>
<keyword evidence="3 5" id="KW-0378">Hydrolase</keyword>
<sequence length="227" mass="25489">MQKPFSNGDTKRLIVCDFDGTITEKDNIVDIIRAFAPPECEEIIQSVLQKECSIREGVGRMFAYIPSSLKSEIVQFVLERVKIRPGFHEFVTAIKADPNTSLVIVSGGIDFFVHPVLGDIDVPVYCNHGNFDGKTIQIEWPFACDDQCQNDCGCCKPSVIRSIATGDERIIAIGDSVTDVEMAKRAELVFARDYLLKECETHHWPHEPFKDFHDIVAVLQEKEGISI</sequence>
<comment type="pathway">
    <text evidence="5">Amino-acid biosynthesis; L-methionine biosynthesis via salvage pathway; L-methionine from S-methyl-5-thio-alpha-D-ribose 1-phosphate: step 4/6.</text>
</comment>
<dbReference type="EC" id="3.1.3.87" evidence="5"/>
<dbReference type="Gene3D" id="3.90.1470.20">
    <property type="match status" value="1"/>
</dbReference>
<dbReference type="Gene3D" id="3.40.50.1000">
    <property type="entry name" value="HAD superfamily/HAD-like"/>
    <property type="match status" value="1"/>
</dbReference>
<keyword evidence="7" id="KW-1185">Reference proteome</keyword>
<dbReference type="InterPro" id="IPR050582">
    <property type="entry name" value="HAD-like_SerB"/>
</dbReference>
<dbReference type="GO" id="GO:0019509">
    <property type="term" value="P:L-methionine salvage from methylthioadenosine"/>
    <property type="evidence" value="ECO:0007669"/>
    <property type="project" value="UniProtKB-UniRule"/>
</dbReference>
<accession>A0A4R6U4S0</accession>
<dbReference type="AlphaFoldDB" id="A0A4R6U4S0"/>
<dbReference type="InterPro" id="IPR023214">
    <property type="entry name" value="HAD_sf"/>
</dbReference>
<organism evidence="6 7">
    <name type="scientific">Aureibacillus halotolerans</name>
    <dbReference type="NCBI Taxonomy" id="1508390"/>
    <lineage>
        <taxon>Bacteria</taxon>
        <taxon>Bacillati</taxon>
        <taxon>Bacillota</taxon>
        <taxon>Bacilli</taxon>
        <taxon>Bacillales</taxon>
        <taxon>Bacillaceae</taxon>
        <taxon>Aureibacillus</taxon>
    </lineage>
</organism>
<dbReference type="OrthoDB" id="9804940at2"/>
<evidence type="ECO:0000256" key="3">
    <source>
        <dbReference type="ARBA" id="ARBA00022801"/>
    </source>
</evidence>
<dbReference type="RefSeq" id="WP_133580466.1">
    <property type="nucleotide sequence ID" value="NZ_SNYJ01000007.1"/>
</dbReference>
<protein>
    <recommendedName>
        <fullName evidence="5">2-hydroxy-3-keto-5-methylthiopentenyl-1-phosphate phosphatase</fullName>
        <shortName evidence="5">HK-MTPenyl-1-P phosphatase</shortName>
        <ecNumber evidence="5">3.1.3.87</ecNumber>
    </recommendedName>
</protein>
<dbReference type="NCBIfam" id="TIGR01488">
    <property type="entry name" value="HAD-SF-IB"/>
    <property type="match status" value="1"/>
</dbReference>
<dbReference type="InterPro" id="IPR017718">
    <property type="entry name" value="HAD-SF_hydro_IB_MtnX"/>
</dbReference>
<dbReference type="PANTHER" id="PTHR43344">
    <property type="entry name" value="PHOSPHOSERINE PHOSPHATASE"/>
    <property type="match status" value="1"/>
</dbReference>
<dbReference type="HAMAP" id="MF_01680">
    <property type="entry name" value="Salvage_MtnX"/>
    <property type="match status" value="1"/>
</dbReference>
<comment type="function">
    <text evidence="5">Dephosphorylates 2-hydroxy-3-keto-5-methylthiopentenyl-1-phosphate (HK-MTPenyl-1-P) yielding 1,2-dihydroxy-3-keto-5-methylthiopentene (DHK-MTPene).</text>
</comment>
<dbReference type="InterPro" id="IPR036412">
    <property type="entry name" value="HAD-like_sf"/>
</dbReference>
<comment type="similarity">
    <text evidence="1">Belongs to the HAD-like hydrolase superfamily. SerB family.</text>
</comment>
<dbReference type="GO" id="GO:0005737">
    <property type="term" value="C:cytoplasm"/>
    <property type="evidence" value="ECO:0007669"/>
    <property type="project" value="TreeGrafter"/>
</dbReference>
<dbReference type="GO" id="GO:0006564">
    <property type="term" value="P:L-serine biosynthetic process"/>
    <property type="evidence" value="ECO:0007669"/>
    <property type="project" value="TreeGrafter"/>
</dbReference>
<dbReference type="GO" id="GO:0000287">
    <property type="term" value="F:magnesium ion binding"/>
    <property type="evidence" value="ECO:0007669"/>
    <property type="project" value="TreeGrafter"/>
</dbReference>
<evidence type="ECO:0000313" key="6">
    <source>
        <dbReference type="EMBL" id="TDQ39793.1"/>
    </source>
</evidence>
<dbReference type="PANTHER" id="PTHR43344:SF21">
    <property type="entry name" value="POLYOL PHOSPHATE PHOSPHATASE PYP1"/>
    <property type="match status" value="1"/>
</dbReference>
<dbReference type="GO" id="GO:0036424">
    <property type="term" value="F:L-phosphoserine phosphatase activity"/>
    <property type="evidence" value="ECO:0007669"/>
    <property type="project" value="TreeGrafter"/>
</dbReference>
<keyword evidence="4 5" id="KW-0486">Methionine biosynthesis</keyword>
<dbReference type="NCBIfam" id="NF007103">
    <property type="entry name" value="PRK09552.1"/>
    <property type="match status" value="1"/>
</dbReference>
<evidence type="ECO:0000256" key="1">
    <source>
        <dbReference type="ARBA" id="ARBA00009184"/>
    </source>
</evidence>
<comment type="caution">
    <text evidence="6">The sequence shown here is derived from an EMBL/GenBank/DDBJ whole genome shotgun (WGS) entry which is preliminary data.</text>
</comment>
<dbReference type="GO" id="GO:0043716">
    <property type="term" value="F:2-hydroxy-3-keto-5-methylthiopentenyl-1-phosphate phosphatase activity"/>
    <property type="evidence" value="ECO:0007669"/>
    <property type="project" value="UniProtKB-UniRule"/>
</dbReference>
<dbReference type="SUPFAM" id="SSF56784">
    <property type="entry name" value="HAD-like"/>
    <property type="match status" value="1"/>
</dbReference>
<comment type="catalytic activity">
    <reaction evidence="5">
        <text>2-hydroxy-5-methylsulfanyl-3-oxopent-1-enyl phosphate + H2O = 1,2-dihydroxy-5-(methylsulfanyl)pent-1-en-3-one + phosphate</text>
        <dbReference type="Rhea" id="RHEA:14481"/>
        <dbReference type="ChEBI" id="CHEBI:15377"/>
        <dbReference type="ChEBI" id="CHEBI:43474"/>
        <dbReference type="ChEBI" id="CHEBI:49252"/>
        <dbReference type="ChEBI" id="CHEBI:59505"/>
        <dbReference type="EC" id="3.1.3.87"/>
    </reaction>
</comment>
<evidence type="ECO:0000256" key="5">
    <source>
        <dbReference type="HAMAP-Rule" id="MF_01680"/>
    </source>
</evidence>
<name>A0A4R6U4S0_9BACI</name>
<keyword evidence="2 5" id="KW-0028">Amino-acid biosynthesis</keyword>
<evidence type="ECO:0000256" key="4">
    <source>
        <dbReference type="ARBA" id="ARBA00023167"/>
    </source>
</evidence>
<evidence type="ECO:0000313" key="7">
    <source>
        <dbReference type="Proteomes" id="UP000295632"/>
    </source>
</evidence>
<dbReference type="NCBIfam" id="TIGR01489">
    <property type="entry name" value="DKMTPPase-SF"/>
    <property type="match status" value="1"/>
</dbReference>
<dbReference type="UniPathway" id="UPA00904">
    <property type="reaction ID" value="UER00877"/>
</dbReference>